<dbReference type="Proteomes" id="UP000824260">
    <property type="component" value="Unassembled WGS sequence"/>
</dbReference>
<dbReference type="InterPro" id="IPR036365">
    <property type="entry name" value="PGBD-like_sf"/>
</dbReference>
<name>A0A9D0ZLN6_9FIRM</name>
<feature type="signal peptide" evidence="1">
    <location>
        <begin position="1"/>
        <end position="18"/>
    </location>
</feature>
<evidence type="ECO:0000313" key="4">
    <source>
        <dbReference type="Proteomes" id="UP000824260"/>
    </source>
</evidence>
<evidence type="ECO:0000259" key="2">
    <source>
        <dbReference type="Pfam" id="PF01471"/>
    </source>
</evidence>
<reference evidence="3" key="1">
    <citation type="submission" date="2020-10" db="EMBL/GenBank/DDBJ databases">
        <authorList>
            <person name="Gilroy R."/>
        </authorList>
    </citation>
    <scope>NUCLEOTIDE SEQUENCE</scope>
    <source>
        <strain evidence="3">ChiSjej6B24-2974</strain>
    </source>
</reference>
<dbReference type="Gene3D" id="1.10.101.10">
    <property type="entry name" value="PGBD-like superfamily/PGBD"/>
    <property type="match status" value="6"/>
</dbReference>
<evidence type="ECO:0000313" key="3">
    <source>
        <dbReference type="EMBL" id="HIQ82708.1"/>
    </source>
</evidence>
<feature type="chain" id="PRO_5039667148" evidence="1">
    <location>
        <begin position="19"/>
        <end position="615"/>
    </location>
</feature>
<feature type="domain" description="Peptidoglycan binding-like" evidence="2">
    <location>
        <begin position="547"/>
        <end position="603"/>
    </location>
</feature>
<dbReference type="PROSITE" id="PS51257">
    <property type="entry name" value="PROKAR_LIPOPROTEIN"/>
    <property type="match status" value="1"/>
</dbReference>
<feature type="domain" description="Peptidoglycan binding-like" evidence="2">
    <location>
        <begin position="190"/>
        <end position="226"/>
    </location>
</feature>
<dbReference type="Pfam" id="PF01471">
    <property type="entry name" value="PG_binding_1"/>
    <property type="match status" value="6"/>
</dbReference>
<organism evidence="3 4">
    <name type="scientific">Candidatus Pullichristensenella stercorigallinarum</name>
    <dbReference type="NCBI Taxonomy" id="2840909"/>
    <lineage>
        <taxon>Bacteria</taxon>
        <taxon>Bacillati</taxon>
        <taxon>Bacillota</taxon>
        <taxon>Clostridia</taxon>
        <taxon>Candidatus Pullichristensenella</taxon>
    </lineage>
</organism>
<keyword evidence="1" id="KW-0732">Signal</keyword>
<proteinExistence type="predicted"/>
<reference evidence="3" key="2">
    <citation type="journal article" date="2021" name="PeerJ">
        <title>Extensive microbial diversity within the chicken gut microbiome revealed by metagenomics and culture.</title>
        <authorList>
            <person name="Gilroy R."/>
            <person name="Ravi A."/>
            <person name="Getino M."/>
            <person name="Pursley I."/>
            <person name="Horton D.L."/>
            <person name="Alikhan N.F."/>
            <person name="Baker D."/>
            <person name="Gharbi K."/>
            <person name="Hall N."/>
            <person name="Watson M."/>
            <person name="Adriaenssens E.M."/>
            <person name="Foster-Nyarko E."/>
            <person name="Jarju S."/>
            <person name="Secka A."/>
            <person name="Antonio M."/>
            <person name="Oren A."/>
            <person name="Chaudhuri R.R."/>
            <person name="La Ragione R."/>
            <person name="Hildebrand F."/>
            <person name="Pallen M.J."/>
        </authorList>
    </citation>
    <scope>NUCLEOTIDE SEQUENCE</scope>
    <source>
        <strain evidence="3">ChiSjej6B24-2974</strain>
    </source>
</reference>
<gene>
    <name evidence="3" type="ORF">IAA52_06345</name>
</gene>
<protein>
    <submittedName>
        <fullName evidence="3">Peptidoglycan-binding protein</fullName>
    </submittedName>
</protein>
<dbReference type="AlphaFoldDB" id="A0A9D0ZLN6"/>
<feature type="domain" description="Peptidoglycan binding-like" evidence="2">
    <location>
        <begin position="105"/>
        <end position="155"/>
    </location>
</feature>
<comment type="caution">
    <text evidence="3">The sequence shown here is derived from an EMBL/GenBank/DDBJ whole genome shotgun (WGS) entry which is preliminary data.</text>
</comment>
<evidence type="ECO:0000256" key="1">
    <source>
        <dbReference type="SAM" id="SignalP"/>
    </source>
</evidence>
<dbReference type="InterPro" id="IPR036366">
    <property type="entry name" value="PGBDSf"/>
</dbReference>
<feature type="domain" description="Peptidoglycan binding-like" evidence="2">
    <location>
        <begin position="455"/>
        <end position="503"/>
    </location>
</feature>
<feature type="domain" description="Peptidoglycan binding-like" evidence="2">
    <location>
        <begin position="363"/>
        <end position="418"/>
    </location>
</feature>
<feature type="domain" description="Peptidoglycan binding-like" evidence="2">
    <location>
        <begin position="279"/>
        <end position="333"/>
    </location>
</feature>
<dbReference type="EMBL" id="DVFZ01000061">
    <property type="protein sequence ID" value="HIQ82708.1"/>
    <property type="molecule type" value="Genomic_DNA"/>
</dbReference>
<accession>A0A9D0ZLN6</accession>
<dbReference type="InterPro" id="IPR002477">
    <property type="entry name" value="Peptidoglycan-bd-like"/>
</dbReference>
<sequence length="615" mass="65364">MRNRAALFFLAALLILCAATLGGCTPQDETVAAQSAPDLSVNISVPYATTTPTAAPEDPDSPFSLDANGRVTVLDENWIDQGFVSVGNEDENTETGYTQLRLGDQGQSVQSLQLRLRDLGYYPGDISGVFDTLTEQAVQLFELSYGTMQTGIATVSLQEMLYADTAPAYSSQAYAEAINGNYTELQLGASGSNVLALQYRLRELGYPITHITGYYDQETAAAVSLFFEAYGNGSSSVAIVSMQEELFTSDARTYGGATVAPTQAADVSNLDTLSEGNIGSTVERIQQRLIELGYMEGSATGTFDAATTAAVMAFQRVVGVAEDGVVTYSLYTQLISDDAPANGSAEAEAILAGGYTLLQEGDSGDAVTRLQTRLVELGYANGTPNGRYASATVSAVKLFQRAAGLEETGVATAALQALLYSDSAPAYTPTATQAVTGDRYYPYTLAMTELSEGASGELVVYLQTRLAELGYFDGTVDGQYGSATAAAVRAVQANMGLEQTGVASVTFQEHLYSEATPPSGTTMYDETQSFTTLQLGDSDPDGESMGPVESLQRQLWELGYLDREAVRGVEGQFNEATQAAVVDAQRAMEYVNADGVATPEFQAFLFSQYCGMIRK</sequence>
<dbReference type="SUPFAM" id="SSF47090">
    <property type="entry name" value="PGBD-like"/>
    <property type="match status" value="6"/>
</dbReference>